<comment type="caution">
    <text evidence="2">The sequence shown here is derived from an EMBL/GenBank/DDBJ whole genome shotgun (WGS) entry which is preliminary data.</text>
</comment>
<feature type="compositionally biased region" description="Basic and acidic residues" evidence="1">
    <location>
        <begin position="1"/>
        <end position="13"/>
    </location>
</feature>
<evidence type="ECO:0000313" key="2">
    <source>
        <dbReference type="EMBL" id="GMF58117.1"/>
    </source>
</evidence>
<dbReference type="Proteomes" id="UP001165121">
    <property type="component" value="Unassembled WGS sequence"/>
</dbReference>
<proteinExistence type="predicted"/>
<feature type="compositionally biased region" description="Pro residues" evidence="1">
    <location>
        <begin position="158"/>
        <end position="169"/>
    </location>
</feature>
<reference evidence="2" key="1">
    <citation type="submission" date="2023-04" db="EMBL/GenBank/DDBJ databases">
        <title>Phytophthora fragariaefolia NBRC 109709.</title>
        <authorList>
            <person name="Ichikawa N."/>
            <person name="Sato H."/>
            <person name="Tonouchi N."/>
        </authorList>
    </citation>
    <scope>NUCLEOTIDE SEQUENCE</scope>
    <source>
        <strain evidence="2">NBRC 109709</strain>
    </source>
</reference>
<accession>A0A9W6Y7B0</accession>
<feature type="compositionally biased region" description="Low complexity" evidence="1">
    <location>
        <begin position="148"/>
        <end position="157"/>
    </location>
</feature>
<keyword evidence="3" id="KW-1185">Reference proteome</keyword>
<feature type="compositionally biased region" description="Low complexity" evidence="1">
    <location>
        <begin position="29"/>
        <end position="46"/>
    </location>
</feature>
<name>A0A9W6Y7B0_9STRA</name>
<feature type="compositionally biased region" description="Basic and acidic residues" evidence="1">
    <location>
        <begin position="134"/>
        <end position="147"/>
    </location>
</feature>
<evidence type="ECO:0000313" key="3">
    <source>
        <dbReference type="Proteomes" id="UP001165121"/>
    </source>
</evidence>
<evidence type="ECO:0000256" key="1">
    <source>
        <dbReference type="SAM" id="MobiDB-lite"/>
    </source>
</evidence>
<feature type="compositionally biased region" description="Polar residues" evidence="1">
    <location>
        <begin position="194"/>
        <end position="206"/>
    </location>
</feature>
<organism evidence="2 3">
    <name type="scientific">Phytophthora fragariaefolia</name>
    <dbReference type="NCBI Taxonomy" id="1490495"/>
    <lineage>
        <taxon>Eukaryota</taxon>
        <taxon>Sar</taxon>
        <taxon>Stramenopiles</taxon>
        <taxon>Oomycota</taxon>
        <taxon>Peronosporomycetes</taxon>
        <taxon>Peronosporales</taxon>
        <taxon>Peronosporaceae</taxon>
        <taxon>Phytophthora</taxon>
    </lineage>
</organism>
<sequence>MPNTTTKEKKAPRAAETTPKVVTPFAKNTSPKKTQAPATATAPSAKPARRTRASMPKEVRLPGPYVEPAPASPTRTHPTPDLITGDEDSTAGSPAPHATKPSEGEPATANTTTSEPAPAEEASIPSPEVSSNARKVEDVLKSSDSRDPTSSANTTPPARAPPERSPPPDDGPDPVGYEESEPDQDREQGEAPDPNSSPQLTEQQRVTHPGSPATRKTAAAVARVEAQARRESALTRQTNEREFEDWLRFLGYTSWLRYIGSIGWLSGVFAFAWRRWSLMANGNPGASVGTCPPRLSSSKL</sequence>
<dbReference type="OrthoDB" id="141470at2759"/>
<gene>
    <name evidence="2" type="ORF">Pfra01_002493500</name>
</gene>
<dbReference type="EMBL" id="BSXT01004518">
    <property type="protein sequence ID" value="GMF58117.1"/>
    <property type="molecule type" value="Genomic_DNA"/>
</dbReference>
<feature type="compositionally biased region" description="Low complexity" evidence="1">
    <location>
        <begin position="105"/>
        <end position="131"/>
    </location>
</feature>
<protein>
    <submittedName>
        <fullName evidence="2">Unnamed protein product</fullName>
    </submittedName>
</protein>
<dbReference type="AlphaFoldDB" id="A0A9W6Y7B0"/>
<feature type="region of interest" description="Disordered" evidence="1">
    <location>
        <begin position="1"/>
        <end position="217"/>
    </location>
</feature>
<feature type="compositionally biased region" description="Acidic residues" evidence="1">
    <location>
        <begin position="170"/>
        <end position="182"/>
    </location>
</feature>